<dbReference type="Bgee" id="ENSGACG00000017385">
    <property type="expression patterns" value="Expressed in embryo and 7 other cell types or tissues"/>
</dbReference>
<sequence>MEEIQETQETLNKHKIDSNELRKEVVELRRALKQSKAESQYLREELRKAGSQSANPAHIMEEKIHLLKEVERLKSCLQEGEQARAKLLDRAKRYQIIRQTNQQKMENELQMLDKLLNKVRETLRSLPGVVKNCEQLQQLVEYIG</sequence>
<dbReference type="PANTHER" id="PTHR15347:SF1">
    <property type="entry name" value="SPERM-ASSOCIATED ANTIGEN 5"/>
    <property type="match status" value="1"/>
</dbReference>
<protein>
    <submittedName>
        <fullName evidence="2">Uncharacterized protein</fullName>
    </submittedName>
</protein>
<feature type="coiled-coil region" evidence="1">
    <location>
        <begin position="4"/>
        <end position="45"/>
    </location>
</feature>
<dbReference type="eggNOG" id="ENOG502RW0Y">
    <property type="taxonomic scope" value="Eukaryota"/>
</dbReference>
<dbReference type="Ensembl" id="ENSGACT00000023014.1">
    <property type="protein sequence ID" value="ENSGACP00000022971.1"/>
    <property type="gene ID" value="ENSGACG00000017385.1"/>
</dbReference>
<evidence type="ECO:0000313" key="2">
    <source>
        <dbReference type="Ensembl" id="ENSGACP00000022971.1"/>
    </source>
</evidence>
<reference evidence="2" key="2">
    <citation type="submission" date="2024-04" db="UniProtKB">
        <authorList>
            <consortium name="Ensembl"/>
        </authorList>
    </citation>
    <scope>IDENTIFICATION</scope>
</reference>
<name>G3PZD1_GASAC</name>
<dbReference type="InterPro" id="IPR028728">
    <property type="entry name" value="Astrin"/>
</dbReference>
<organism evidence="2">
    <name type="scientific">Gasterosteus aculeatus</name>
    <name type="common">Three-spined stickleback</name>
    <dbReference type="NCBI Taxonomy" id="69293"/>
    <lineage>
        <taxon>Eukaryota</taxon>
        <taxon>Metazoa</taxon>
        <taxon>Chordata</taxon>
        <taxon>Craniata</taxon>
        <taxon>Vertebrata</taxon>
        <taxon>Euteleostomi</taxon>
        <taxon>Actinopterygii</taxon>
        <taxon>Neopterygii</taxon>
        <taxon>Teleostei</taxon>
        <taxon>Neoteleostei</taxon>
        <taxon>Acanthomorphata</taxon>
        <taxon>Eupercaria</taxon>
        <taxon>Perciformes</taxon>
        <taxon>Cottioidei</taxon>
        <taxon>Gasterosteales</taxon>
        <taxon>Gasterosteidae</taxon>
        <taxon>Gasterosteus</taxon>
    </lineage>
</organism>
<reference evidence="2" key="1">
    <citation type="submission" date="2006-01" db="EMBL/GenBank/DDBJ databases">
        <authorList>
            <person name="Lindblad-Toh K."/>
            <person name="Mauceli E."/>
            <person name="Grabherr M."/>
            <person name="Chang J.L."/>
            <person name="Lander E.S."/>
        </authorList>
    </citation>
    <scope>NUCLEOTIDE SEQUENCE [LARGE SCALE GENOMIC DNA]</scope>
</reference>
<dbReference type="GO" id="GO:0051988">
    <property type="term" value="P:regulation of attachment of spindle microtubules to kinetochore"/>
    <property type="evidence" value="ECO:0007669"/>
    <property type="project" value="InterPro"/>
</dbReference>
<dbReference type="STRING" id="69293.ENSGACP00000022971"/>
<dbReference type="GO" id="GO:0051301">
    <property type="term" value="P:cell division"/>
    <property type="evidence" value="ECO:0007669"/>
    <property type="project" value="InterPro"/>
</dbReference>
<keyword evidence="1" id="KW-0175">Coiled coil</keyword>
<proteinExistence type="predicted"/>
<dbReference type="AlphaFoldDB" id="G3PZD1"/>
<evidence type="ECO:0000256" key="1">
    <source>
        <dbReference type="SAM" id="Coils"/>
    </source>
</evidence>
<accession>G3PZD1</accession>
<dbReference type="PANTHER" id="PTHR15347">
    <property type="entry name" value="SPERM-ASSOCIATED ANTIGEN 5"/>
    <property type="match status" value="1"/>
</dbReference>
<dbReference type="InParanoid" id="G3PZD1"/>